<organism evidence="1 2">
    <name type="scientific">Alternaria arborescens</name>
    <dbReference type="NCBI Taxonomy" id="156630"/>
    <lineage>
        <taxon>Eukaryota</taxon>
        <taxon>Fungi</taxon>
        <taxon>Dikarya</taxon>
        <taxon>Ascomycota</taxon>
        <taxon>Pezizomycotina</taxon>
        <taxon>Dothideomycetes</taxon>
        <taxon>Pleosporomycetidae</taxon>
        <taxon>Pleosporales</taxon>
        <taxon>Pleosporineae</taxon>
        <taxon>Pleosporaceae</taxon>
        <taxon>Alternaria</taxon>
        <taxon>Alternaria sect. Alternaria</taxon>
    </lineage>
</organism>
<accession>A0A4Q4R9E6</accession>
<gene>
    <name evidence="1" type="ORF">AA0113_g9520</name>
</gene>
<evidence type="ECO:0000313" key="1">
    <source>
        <dbReference type="EMBL" id="RYO53000.1"/>
    </source>
</evidence>
<protein>
    <submittedName>
        <fullName evidence="1">Uncharacterized protein</fullName>
    </submittedName>
</protein>
<dbReference type="EMBL" id="PEJP01000044">
    <property type="protein sequence ID" value="RYO53000.1"/>
    <property type="molecule type" value="Genomic_DNA"/>
</dbReference>
<dbReference type="Proteomes" id="UP000293823">
    <property type="component" value="Unassembled WGS sequence"/>
</dbReference>
<evidence type="ECO:0000313" key="2">
    <source>
        <dbReference type="Proteomes" id="UP000293823"/>
    </source>
</evidence>
<proteinExistence type="predicted"/>
<name>A0A4Q4R9E6_9PLEO</name>
<sequence length="116" mass="13093">MGLETVKDVVRFSSGFEHAIHLDHQPEVDATFAGTMAEEDEITCLLLCLQTREDLPSRQVRASLVLRRLYPDVHVYERIGLLMEPEDGFFEGRSGMTDLQDIAALYPTGKIVVEIE</sequence>
<dbReference type="AlphaFoldDB" id="A0A4Q4R9E6"/>
<reference evidence="2" key="1">
    <citation type="journal article" date="2019" name="bioRxiv">
        <title>Genomics, evolutionary history and diagnostics of the Alternaria alternata species group including apple and Asian pear pathotypes.</title>
        <authorList>
            <person name="Armitage A.D."/>
            <person name="Cockerton H.M."/>
            <person name="Sreenivasaprasad S."/>
            <person name="Woodhall J.W."/>
            <person name="Lane C.R."/>
            <person name="Harrison R.J."/>
            <person name="Clarkson J.P."/>
        </authorList>
    </citation>
    <scope>NUCLEOTIDE SEQUENCE [LARGE SCALE GENOMIC DNA]</scope>
    <source>
        <strain evidence="2">RGR 97.0016</strain>
    </source>
</reference>
<comment type="caution">
    <text evidence="1">The sequence shown here is derived from an EMBL/GenBank/DDBJ whole genome shotgun (WGS) entry which is preliminary data.</text>
</comment>
<keyword evidence="2" id="KW-1185">Reference proteome</keyword>